<sequence>MKKVGFWAFILLMIGGCSHKNIKKDGGDMSSASVDTIEKTVKVKGGGTQAFVLKATAFKMSGDYSNNVAVRVGKDGRLSYYPAPGDISLSSAPVPLVDGWWLDRQGIGKGYQFTRYTFEEYSQLKETPSAETLLESVIPGAVVTSTRQLSVPASEAMDRLDEIKRELSE</sequence>
<reference evidence="1" key="1">
    <citation type="submission" date="2019-04" db="EMBL/GenBank/DDBJ databases">
        <title>Microbes associate with the intestines of laboratory mice.</title>
        <authorList>
            <person name="Navarre W."/>
            <person name="Wong E."/>
            <person name="Huang K."/>
            <person name="Tropini C."/>
            <person name="Ng K."/>
            <person name="Yu B."/>
        </authorList>
    </citation>
    <scope>NUCLEOTIDE SEQUENCE</scope>
    <source>
        <strain evidence="1">NM04_E33</strain>
    </source>
</reference>
<organism evidence="1 2">
    <name type="scientific">Lepagella muris</name>
    <dbReference type="NCBI Taxonomy" id="3032870"/>
    <lineage>
        <taxon>Bacteria</taxon>
        <taxon>Pseudomonadati</taxon>
        <taxon>Bacteroidota</taxon>
        <taxon>Bacteroidia</taxon>
        <taxon>Bacteroidales</taxon>
        <taxon>Muribaculaceae</taxon>
        <taxon>Lepagella</taxon>
    </lineage>
</organism>
<proteinExistence type="predicted"/>
<protein>
    <submittedName>
        <fullName evidence="1">Uncharacterized protein</fullName>
    </submittedName>
</protein>
<name>A0AC61RFA0_9BACT</name>
<evidence type="ECO:0000313" key="2">
    <source>
        <dbReference type="Proteomes" id="UP000306319"/>
    </source>
</evidence>
<evidence type="ECO:0000313" key="1">
    <source>
        <dbReference type="EMBL" id="TGY78350.1"/>
    </source>
</evidence>
<keyword evidence="2" id="KW-1185">Reference proteome</keyword>
<dbReference type="EMBL" id="SRYB01000014">
    <property type="protein sequence ID" value="TGY78350.1"/>
    <property type="molecule type" value="Genomic_DNA"/>
</dbReference>
<accession>A0AC61RFA0</accession>
<comment type="caution">
    <text evidence="1">The sequence shown here is derived from an EMBL/GenBank/DDBJ whole genome shotgun (WGS) entry which is preliminary data.</text>
</comment>
<gene>
    <name evidence="1" type="ORF">E5331_10740</name>
</gene>
<dbReference type="Proteomes" id="UP000306319">
    <property type="component" value="Unassembled WGS sequence"/>
</dbReference>